<dbReference type="EMBL" id="PNEN01000230">
    <property type="protein sequence ID" value="PPJ60695.1"/>
    <property type="molecule type" value="Genomic_DNA"/>
</dbReference>
<evidence type="ECO:0000313" key="3">
    <source>
        <dbReference type="Proteomes" id="UP000237631"/>
    </source>
</evidence>
<reference evidence="3" key="1">
    <citation type="journal article" date="2017" name="bioRxiv">
        <title>Conservation of a gene cluster reveals novel cercosporin biosynthetic mechanisms and extends production to the genus Colletotrichum.</title>
        <authorList>
            <person name="de Jonge R."/>
            <person name="Ebert M.K."/>
            <person name="Huitt-Roehl C.R."/>
            <person name="Pal P."/>
            <person name="Suttle J.C."/>
            <person name="Spanner R.E."/>
            <person name="Neubauer J.D."/>
            <person name="Jurick W.M.II."/>
            <person name="Stott K.A."/>
            <person name="Secor G.A."/>
            <person name="Thomma B.P.H.J."/>
            <person name="Van de Peer Y."/>
            <person name="Townsend C.A."/>
            <person name="Bolton M.D."/>
        </authorList>
    </citation>
    <scope>NUCLEOTIDE SEQUENCE [LARGE SCALE GENOMIC DNA]</scope>
    <source>
        <strain evidence="3">CBS538.71</strain>
    </source>
</reference>
<protein>
    <submittedName>
        <fullName evidence="2">Uncharacterized protein</fullName>
    </submittedName>
</protein>
<organism evidence="2 3">
    <name type="scientific">Cercospora berteroae</name>
    <dbReference type="NCBI Taxonomy" id="357750"/>
    <lineage>
        <taxon>Eukaryota</taxon>
        <taxon>Fungi</taxon>
        <taxon>Dikarya</taxon>
        <taxon>Ascomycota</taxon>
        <taxon>Pezizomycotina</taxon>
        <taxon>Dothideomycetes</taxon>
        <taxon>Dothideomycetidae</taxon>
        <taxon>Mycosphaerellales</taxon>
        <taxon>Mycosphaerellaceae</taxon>
        <taxon>Cercospora</taxon>
    </lineage>
</organism>
<dbReference type="OrthoDB" id="5086500at2759"/>
<feature type="chain" id="PRO_5015496862" evidence="1">
    <location>
        <begin position="20"/>
        <end position="235"/>
    </location>
</feature>
<dbReference type="Proteomes" id="UP000237631">
    <property type="component" value="Unassembled WGS sequence"/>
</dbReference>
<gene>
    <name evidence="2" type="ORF">CBER1_03477</name>
</gene>
<sequence length="235" mass="25900">MKTFLGLLAASALSAQVQAAPPEEAFSHYWLVGWGENQPFIRQVTTTLVLPPINPTQKGFLKIYPELWTEENASLTGTALTLLDDRSPCWPNVVDWCVLARMVLGNQQNAAIHKPVPVGAELKIQITYDDATKRHDHTLTVDGEIISQLPVTDAELNLVAGRGVGFRTQVECQLEVCGNVSSHDYLNTTIVLDSPDPSFAKWKETFNTRGDLKTADGGLTWTVDKIVVNSVTYDH</sequence>
<dbReference type="AlphaFoldDB" id="A0A2S6CLT3"/>
<keyword evidence="1" id="KW-0732">Signal</keyword>
<name>A0A2S6CLT3_9PEZI</name>
<keyword evidence="3" id="KW-1185">Reference proteome</keyword>
<evidence type="ECO:0000313" key="2">
    <source>
        <dbReference type="EMBL" id="PPJ60695.1"/>
    </source>
</evidence>
<proteinExistence type="predicted"/>
<feature type="signal peptide" evidence="1">
    <location>
        <begin position="1"/>
        <end position="19"/>
    </location>
</feature>
<comment type="caution">
    <text evidence="2">The sequence shown here is derived from an EMBL/GenBank/DDBJ whole genome shotgun (WGS) entry which is preliminary data.</text>
</comment>
<accession>A0A2S6CLT3</accession>
<evidence type="ECO:0000256" key="1">
    <source>
        <dbReference type="SAM" id="SignalP"/>
    </source>
</evidence>